<feature type="non-terminal residue" evidence="1">
    <location>
        <position position="188"/>
    </location>
</feature>
<proteinExistence type="predicted"/>
<organism evidence="1 2">
    <name type="scientific">Aspergillus aculeatinus CBS 121060</name>
    <dbReference type="NCBI Taxonomy" id="1448322"/>
    <lineage>
        <taxon>Eukaryota</taxon>
        <taxon>Fungi</taxon>
        <taxon>Dikarya</taxon>
        <taxon>Ascomycota</taxon>
        <taxon>Pezizomycotina</taxon>
        <taxon>Eurotiomycetes</taxon>
        <taxon>Eurotiomycetidae</taxon>
        <taxon>Eurotiales</taxon>
        <taxon>Aspergillaceae</taxon>
        <taxon>Aspergillus</taxon>
        <taxon>Aspergillus subgen. Circumdati</taxon>
    </lineage>
</organism>
<dbReference type="EMBL" id="KZ824954">
    <property type="protein sequence ID" value="RAH70558.1"/>
    <property type="molecule type" value="Genomic_DNA"/>
</dbReference>
<sequence length="188" mass="22018">MTLILISTTMPRLSSKAGQKASRGSPCLIDRHHQPIPQASRVFFISELLETIFLNLDMQTLLLSRRVCRTWNEVIRTSRKLQQALFYIPDPTIPAEQGRHNPLLIDKLWFNFPGAPMGMRDGMHLAVYEVYRDSLFMPRTPRNRGREEAYRRPEASWRRMLLRQPPTSRVFFWDPETSYRDAGEVSEQ</sequence>
<name>A0ACD1HAV5_9EURO</name>
<evidence type="ECO:0000313" key="1">
    <source>
        <dbReference type="EMBL" id="RAH70558.1"/>
    </source>
</evidence>
<keyword evidence="2" id="KW-1185">Reference proteome</keyword>
<reference evidence="1" key="1">
    <citation type="submission" date="2018-02" db="EMBL/GenBank/DDBJ databases">
        <title>The genomes of Aspergillus section Nigri reveals drivers in fungal speciation.</title>
        <authorList>
            <consortium name="DOE Joint Genome Institute"/>
            <person name="Vesth T.C."/>
            <person name="Nybo J."/>
            <person name="Theobald S."/>
            <person name="Brandl J."/>
            <person name="Frisvad J.C."/>
            <person name="Nielsen K.F."/>
            <person name="Lyhne E.K."/>
            <person name="Kogle M.E."/>
            <person name="Kuo A."/>
            <person name="Riley R."/>
            <person name="Clum A."/>
            <person name="Nolan M."/>
            <person name="Lipzen A."/>
            <person name="Salamov A."/>
            <person name="Henrissat B."/>
            <person name="Wiebenga A."/>
            <person name="De vries R.P."/>
            <person name="Grigoriev I.V."/>
            <person name="Mortensen U.H."/>
            <person name="Andersen M.R."/>
            <person name="Baker S.E."/>
        </authorList>
    </citation>
    <scope>NUCLEOTIDE SEQUENCE</scope>
    <source>
        <strain evidence="1">CBS 121060</strain>
    </source>
</reference>
<dbReference type="Proteomes" id="UP000249661">
    <property type="component" value="Unassembled WGS sequence"/>
</dbReference>
<gene>
    <name evidence="1" type="ORF">BO66DRAFT_349184</name>
</gene>
<protein>
    <submittedName>
        <fullName evidence="1">Uncharacterized protein</fullName>
    </submittedName>
</protein>
<evidence type="ECO:0000313" key="2">
    <source>
        <dbReference type="Proteomes" id="UP000249661"/>
    </source>
</evidence>
<accession>A0ACD1HAV5</accession>